<evidence type="ECO:0000256" key="14">
    <source>
        <dbReference type="ARBA" id="ARBA00048988"/>
    </source>
</evidence>
<keyword evidence="3 15" id="KW-0547">Nucleotide-binding</keyword>
<dbReference type="CDD" id="cd04488">
    <property type="entry name" value="RecG_wedge_OBF"/>
    <property type="match status" value="1"/>
</dbReference>
<evidence type="ECO:0000256" key="10">
    <source>
        <dbReference type="ARBA" id="ARBA00023204"/>
    </source>
</evidence>
<evidence type="ECO:0000256" key="7">
    <source>
        <dbReference type="ARBA" id="ARBA00022840"/>
    </source>
</evidence>
<dbReference type="Pfam" id="PF19833">
    <property type="entry name" value="RecG_dom3_C"/>
    <property type="match status" value="1"/>
</dbReference>
<dbReference type="InterPro" id="IPR047112">
    <property type="entry name" value="RecG/Mfd"/>
</dbReference>
<evidence type="ECO:0000256" key="15">
    <source>
        <dbReference type="RuleBase" id="RU363016"/>
    </source>
</evidence>
<evidence type="ECO:0000256" key="2">
    <source>
        <dbReference type="ARBA" id="ARBA00017846"/>
    </source>
</evidence>
<dbReference type="PATRIC" id="fig|33960.6.peg.2190"/>
<dbReference type="InterPro" id="IPR004609">
    <property type="entry name" value="ATP-dep_DNA_helicase_RecG"/>
</dbReference>
<comment type="similarity">
    <text evidence="1 15">Belongs to the helicase family. RecG subfamily.</text>
</comment>
<evidence type="ECO:0000256" key="11">
    <source>
        <dbReference type="ARBA" id="ARBA00023235"/>
    </source>
</evidence>
<evidence type="ECO:0000256" key="1">
    <source>
        <dbReference type="ARBA" id="ARBA00007504"/>
    </source>
</evidence>
<evidence type="ECO:0000256" key="8">
    <source>
        <dbReference type="ARBA" id="ARBA00023125"/>
    </source>
</evidence>
<comment type="function">
    <text evidence="15">Plays a critical role in recombination and DNA repair. Helps process Holliday junction intermediates to mature products by catalyzing branch migration. Has replication fork regression activity, unwinds stalled or blocked replication forks to make a HJ that can be resolved. Has a DNA unwinding activity characteristic of a DNA helicase with 3'-5' polarity.</text>
</comment>
<dbReference type="SMART" id="SM00487">
    <property type="entry name" value="DEXDc"/>
    <property type="match status" value="1"/>
</dbReference>
<evidence type="ECO:0000256" key="9">
    <source>
        <dbReference type="ARBA" id="ARBA00023172"/>
    </source>
</evidence>
<accession>A0A166H2J1</accession>
<dbReference type="EC" id="5.6.2.4" evidence="13 15"/>
<dbReference type="PANTHER" id="PTHR47964">
    <property type="entry name" value="ATP-DEPENDENT DNA HELICASE HOMOLOG RECG, CHLOROPLASTIC"/>
    <property type="match status" value="1"/>
</dbReference>
<evidence type="ECO:0000313" key="18">
    <source>
        <dbReference type="EMBL" id="KZL41181.1"/>
    </source>
</evidence>
<dbReference type="Pfam" id="PF17191">
    <property type="entry name" value="RecG_wedge"/>
    <property type="match status" value="1"/>
</dbReference>
<keyword evidence="4 15" id="KW-0227">DNA damage</keyword>
<dbReference type="PANTHER" id="PTHR47964:SF1">
    <property type="entry name" value="ATP-DEPENDENT DNA HELICASE HOMOLOG RECG, CHLOROPLASTIC"/>
    <property type="match status" value="1"/>
</dbReference>
<sequence>MPNAFVKGRSAVVALTDSVSTLPGVGPKRVDALAALGITDIASLLTYYPFRYNDMRVKNLNEIQDQEQVTLKGIVAAPPTIARFGRKKTRLNFRLLIGHDVVPVTFFNQPWLQKQIAVEEPIMVYGRFDANRRQLNGMKILSSGNADPMASVYPSNSGIRQKTIQQLVQAAWEQYHDEITNLIPAPIATHYRLLDREQMIHDMHFPKTLEAAQAARRSAKFEEFFLFQMQLQQLKRADKTQTGTPIAYDNDQLTALTQSLPYELTSAQKRVVNEICADMKRPLHMNRLLQGDVGSGKTVVAAIVMYAAITAGFQAALMAPTEILAEQHANNLQALFEGFPVNIVLLTGSTKPAVRKEILPRIESGELNLIIGTHALIQDTVTYHKLGLVVIDEQHRFGVGQRQALREKGDNPDVLAMTATPIPRTLAITSYGEMDISVIDELPAGRKPVSTYWIKSTQIESAIQFVTGQLQAGHQAYVVTPLIEESEAVDMKNAEAIYERFSKYFAPTYQVGLLHGRMKNEEKEAVMAAFKNQEFQVLVATTVIEVGVDVKNATVMFIYDADHFGLSQLHQLRGRVGRSDQQSYCILIADPKNKNGVQRMQVMTQTNDGFVLSQKDLELRGAGDVLGKKQSGVPDFKVGDPVADLTMLSVAQQEAKQLSDRSDWQQQPENKALADFMTQKERTTYLFD</sequence>
<dbReference type="GO" id="GO:0006310">
    <property type="term" value="P:DNA recombination"/>
    <property type="evidence" value="ECO:0007669"/>
    <property type="project" value="UniProtKB-UniRule"/>
</dbReference>
<dbReference type="InterPro" id="IPR001650">
    <property type="entry name" value="Helicase_C-like"/>
</dbReference>
<feature type="domain" description="Helicase ATP-binding" evidence="16">
    <location>
        <begin position="278"/>
        <end position="439"/>
    </location>
</feature>
<evidence type="ECO:0000259" key="16">
    <source>
        <dbReference type="PROSITE" id="PS51192"/>
    </source>
</evidence>
<dbReference type="InterPro" id="IPR033454">
    <property type="entry name" value="RecG_wedge"/>
</dbReference>
<evidence type="ECO:0000256" key="5">
    <source>
        <dbReference type="ARBA" id="ARBA00022801"/>
    </source>
</evidence>
<keyword evidence="5 15" id="KW-0378">Hydrolase</keyword>
<reference evidence="18 19" key="1">
    <citation type="submission" date="2015-02" db="EMBL/GenBank/DDBJ databases">
        <title>Draft genome sequence of Lactobacillus collinoides CUPV2371 isolated from a natural cider, the first genome sequence of a strain of this species.</title>
        <authorList>
            <person name="Puertas A.I."/>
            <person name="Spano G."/>
            <person name="Capozzi V."/>
            <person name="Lamontanara A."/>
            <person name="Orru L."/>
            <person name="Duenas M.T."/>
        </authorList>
    </citation>
    <scope>NUCLEOTIDE SEQUENCE [LARGE SCALE GENOMIC DNA]</scope>
    <source>
        <strain evidence="18 19">237</strain>
    </source>
</reference>
<dbReference type="CDD" id="cd17992">
    <property type="entry name" value="DEXHc_RecG"/>
    <property type="match status" value="1"/>
</dbReference>
<dbReference type="InterPro" id="IPR011545">
    <property type="entry name" value="DEAD/DEAH_box_helicase_dom"/>
</dbReference>
<keyword evidence="8" id="KW-0238">DNA-binding</keyword>
<keyword evidence="10 15" id="KW-0234">DNA repair</keyword>
<dbReference type="NCBIfam" id="TIGR00643">
    <property type="entry name" value="recG"/>
    <property type="match status" value="1"/>
</dbReference>
<dbReference type="InterPro" id="IPR014001">
    <property type="entry name" value="Helicase_ATP-bd"/>
</dbReference>
<keyword evidence="11" id="KW-0413">Isomerase</keyword>
<dbReference type="Gene3D" id="2.40.50.140">
    <property type="entry name" value="Nucleic acid-binding proteins"/>
    <property type="match status" value="1"/>
</dbReference>
<feature type="domain" description="Helicase C-terminal" evidence="17">
    <location>
        <begin position="458"/>
        <end position="618"/>
    </location>
</feature>
<dbReference type="CDD" id="cd18811">
    <property type="entry name" value="SF2_C_RecG"/>
    <property type="match status" value="1"/>
</dbReference>
<keyword evidence="7 15" id="KW-0067">ATP-binding</keyword>
<dbReference type="EMBL" id="JYDC01000038">
    <property type="protein sequence ID" value="KZL41181.1"/>
    <property type="molecule type" value="Genomic_DNA"/>
</dbReference>
<dbReference type="InterPro" id="IPR045562">
    <property type="entry name" value="RecG_dom3_C"/>
</dbReference>
<protein>
    <recommendedName>
        <fullName evidence="2 15">ATP-dependent DNA helicase RecG</fullName>
        <ecNumber evidence="13 15">5.6.2.4</ecNumber>
    </recommendedName>
</protein>
<dbReference type="InterPro" id="IPR027417">
    <property type="entry name" value="P-loop_NTPase"/>
</dbReference>
<evidence type="ECO:0000256" key="13">
    <source>
        <dbReference type="ARBA" id="ARBA00034808"/>
    </source>
</evidence>
<dbReference type="SUPFAM" id="SSF50249">
    <property type="entry name" value="Nucleic acid-binding proteins"/>
    <property type="match status" value="1"/>
</dbReference>
<gene>
    <name evidence="18" type="ORF">TY91_08100</name>
</gene>
<dbReference type="GO" id="GO:0016887">
    <property type="term" value="F:ATP hydrolysis activity"/>
    <property type="evidence" value="ECO:0007669"/>
    <property type="project" value="RHEA"/>
</dbReference>
<proteinExistence type="inferred from homology"/>
<dbReference type="Pfam" id="PF00270">
    <property type="entry name" value="DEAD"/>
    <property type="match status" value="1"/>
</dbReference>
<evidence type="ECO:0000256" key="12">
    <source>
        <dbReference type="ARBA" id="ARBA00034617"/>
    </source>
</evidence>
<evidence type="ECO:0000256" key="4">
    <source>
        <dbReference type="ARBA" id="ARBA00022763"/>
    </source>
</evidence>
<dbReference type="NCBIfam" id="NF008165">
    <property type="entry name" value="PRK10917.1-3"/>
    <property type="match status" value="1"/>
</dbReference>
<dbReference type="AlphaFoldDB" id="A0A166H2J1"/>
<keyword evidence="19" id="KW-1185">Reference proteome</keyword>
<dbReference type="NCBIfam" id="NF008168">
    <property type="entry name" value="PRK10917.2-2"/>
    <property type="match status" value="1"/>
</dbReference>
<comment type="caution">
    <text evidence="18">The sequence shown here is derived from an EMBL/GenBank/DDBJ whole genome shotgun (WGS) entry which is preliminary data.</text>
</comment>
<dbReference type="Pfam" id="PF00271">
    <property type="entry name" value="Helicase_C"/>
    <property type="match status" value="1"/>
</dbReference>
<dbReference type="PROSITE" id="PS51192">
    <property type="entry name" value="HELICASE_ATP_BIND_1"/>
    <property type="match status" value="1"/>
</dbReference>
<dbReference type="GO" id="GO:0043138">
    <property type="term" value="F:3'-5' DNA helicase activity"/>
    <property type="evidence" value="ECO:0007669"/>
    <property type="project" value="UniProtKB-EC"/>
</dbReference>
<evidence type="ECO:0000259" key="17">
    <source>
        <dbReference type="PROSITE" id="PS51194"/>
    </source>
</evidence>
<dbReference type="Gene3D" id="3.40.50.300">
    <property type="entry name" value="P-loop containing nucleotide triphosphate hydrolases"/>
    <property type="match status" value="2"/>
</dbReference>
<dbReference type="GO" id="GO:0003677">
    <property type="term" value="F:DNA binding"/>
    <property type="evidence" value="ECO:0007669"/>
    <property type="project" value="UniProtKB-KW"/>
</dbReference>
<dbReference type="GO" id="GO:0006281">
    <property type="term" value="P:DNA repair"/>
    <property type="evidence" value="ECO:0007669"/>
    <property type="project" value="UniProtKB-UniRule"/>
</dbReference>
<dbReference type="GO" id="GO:0005524">
    <property type="term" value="F:ATP binding"/>
    <property type="evidence" value="ECO:0007669"/>
    <property type="project" value="UniProtKB-KW"/>
</dbReference>
<dbReference type="PROSITE" id="PS51194">
    <property type="entry name" value="HELICASE_CTER"/>
    <property type="match status" value="1"/>
</dbReference>
<comment type="catalytic activity">
    <reaction evidence="14 15">
        <text>ATP + H2O = ADP + phosphate + H(+)</text>
        <dbReference type="Rhea" id="RHEA:13065"/>
        <dbReference type="ChEBI" id="CHEBI:15377"/>
        <dbReference type="ChEBI" id="CHEBI:15378"/>
        <dbReference type="ChEBI" id="CHEBI:30616"/>
        <dbReference type="ChEBI" id="CHEBI:43474"/>
        <dbReference type="ChEBI" id="CHEBI:456216"/>
        <dbReference type="EC" id="5.6.2.4"/>
    </reaction>
</comment>
<evidence type="ECO:0000313" key="19">
    <source>
        <dbReference type="Proteomes" id="UP000076480"/>
    </source>
</evidence>
<organism evidence="18 19">
    <name type="scientific">Secundilactobacillus collinoides</name>
    <name type="common">Lactobacillus collinoides</name>
    <dbReference type="NCBI Taxonomy" id="33960"/>
    <lineage>
        <taxon>Bacteria</taxon>
        <taxon>Bacillati</taxon>
        <taxon>Bacillota</taxon>
        <taxon>Bacilli</taxon>
        <taxon>Lactobacillales</taxon>
        <taxon>Lactobacillaceae</taxon>
        <taxon>Secundilactobacillus</taxon>
    </lineage>
</organism>
<dbReference type="Proteomes" id="UP000076480">
    <property type="component" value="Unassembled WGS sequence"/>
</dbReference>
<dbReference type="SUPFAM" id="SSF52540">
    <property type="entry name" value="P-loop containing nucleoside triphosphate hydrolases"/>
    <property type="match status" value="2"/>
</dbReference>
<keyword evidence="9 15" id="KW-0233">DNA recombination</keyword>
<evidence type="ECO:0000256" key="3">
    <source>
        <dbReference type="ARBA" id="ARBA00022741"/>
    </source>
</evidence>
<dbReference type="InterPro" id="IPR012340">
    <property type="entry name" value="NA-bd_OB-fold"/>
</dbReference>
<keyword evidence="6 15" id="KW-0347">Helicase</keyword>
<dbReference type="RefSeq" id="WP_063285418.1">
    <property type="nucleotide sequence ID" value="NZ_JYDC01000038.1"/>
</dbReference>
<name>A0A166H2J1_SECCO</name>
<dbReference type="SMART" id="SM00490">
    <property type="entry name" value="HELICc"/>
    <property type="match status" value="1"/>
</dbReference>
<comment type="catalytic activity">
    <reaction evidence="12 15">
        <text>Couples ATP hydrolysis with the unwinding of duplex DNA by translocating in the 3'-5' direction.</text>
        <dbReference type="EC" id="5.6.2.4"/>
    </reaction>
</comment>
<dbReference type="OrthoDB" id="9804325at2"/>
<evidence type="ECO:0000256" key="6">
    <source>
        <dbReference type="ARBA" id="ARBA00022806"/>
    </source>
</evidence>